<feature type="domain" description="ATP-grasp" evidence="14">
    <location>
        <begin position="120"/>
        <end position="317"/>
    </location>
</feature>
<dbReference type="PROSITE" id="PS50979">
    <property type="entry name" value="BC"/>
    <property type="match status" value="1"/>
</dbReference>
<keyword evidence="13" id="KW-0275">Fatty acid biosynthesis</keyword>
<dbReference type="Pfam" id="PF02785">
    <property type="entry name" value="Biotin_carb_C"/>
    <property type="match status" value="1"/>
</dbReference>
<evidence type="ECO:0000256" key="7">
    <source>
        <dbReference type="ARBA" id="ARBA00022741"/>
    </source>
</evidence>
<dbReference type="NCBIfam" id="TIGR00514">
    <property type="entry name" value="accC"/>
    <property type="match status" value="1"/>
</dbReference>
<evidence type="ECO:0000256" key="11">
    <source>
        <dbReference type="ARBA" id="ARBA00048600"/>
    </source>
</evidence>
<dbReference type="PANTHER" id="PTHR48095:SF2">
    <property type="entry name" value="BIOTIN CARBOXYLASE, CHLOROPLASTIC"/>
    <property type="match status" value="1"/>
</dbReference>
<dbReference type="SUPFAM" id="SSF56059">
    <property type="entry name" value="Glutathione synthetase ATP-binding domain-like"/>
    <property type="match status" value="1"/>
</dbReference>
<evidence type="ECO:0000256" key="10">
    <source>
        <dbReference type="ARBA" id="ARBA00023267"/>
    </source>
</evidence>
<keyword evidence="13" id="KW-0276">Fatty acid metabolism</keyword>
<gene>
    <name evidence="16" type="ORF">HNR32_002126</name>
</gene>
<dbReference type="Pfam" id="PF02786">
    <property type="entry name" value="CPSase_L_D2"/>
    <property type="match status" value="1"/>
</dbReference>
<dbReference type="SUPFAM" id="SSF51246">
    <property type="entry name" value="Rudiment single hybrid motif"/>
    <property type="match status" value="1"/>
</dbReference>
<evidence type="ECO:0000256" key="4">
    <source>
        <dbReference type="ARBA" id="ARBA00013263"/>
    </source>
</evidence>
<organism evidence="16 17">
    <name type="scientific">Pectinatus brassicae</name>
    <dbReference type="NCBI Taxonomy" id="862415"/>
    <lineage>
        <taxon>Bacteria</taxon>
        <taxon>Bacillati</taxon>
        <taxon>Bacillota</taxon>
        <taxon>Negativicutes</taxon>
        <taxon>Selenomonadales</taxon>
        <taxon>Selenomonadaceae</taxon>
        <taxon>Pectinatus</taxon>
    </lineage>
</organism>
<dbReference type="NCBIfam" id="NF006367">
    <property type="entry name" value="PRK08591.1"/>
    <property type="match status" value="1"/>
</dbReference>
<dbReference type="UniPathway" id="UPA00655">
    <property type="reaction ID" value="UER00711"/>
</dbReference>
<keyword evidence="9" id="KW-0460">Magnesium</keyword>
<proteinExistence type="predicted"/>
<comment type="caution">
    <text evidence="16">The sequence shown here is derived from an EMBL/GenBank/DDBJ whole genome shotgun (WGS) entry which is preliminary data.</text>
</comment>
<name>A0A840UGU8_9FIRM</name>
<accession>A0A840UGU8</accession>
<dbReference type="PROSITE" id="PS00866">
    <property type="entry name" value="CPSASE_1"/>
    <property type="match status" value="1"/>
</dbReference>
<evidence type="ECO:0000256" key="8">
    <source>
        <dbReference type="ARBA" id="ARBA00022840"/>
    </source>
</evidence>
<evidence type="ECO:0000256" key="6">
    <source>
        <dbReference type="ARBA" id="ARBA00022723"/>
    </source>
</evidence>
<dbReference type="FunFam" id="3.30.1490.20:FF:000018">
    <property type="entry name" value="Biotin carboxylase"/>
    <property type="match status" value="1"/>
</dbReference>
<dbReference type="GO" id="GO:0004075">
    <property type="term" value="F:biotin carboxylase activity"/>
    <property type="evidence" value="ECO:0007669"/>
    <property type="project" value="UniProtKB-EC"/>
</dbReference>
<dbReference type="InterPro" id="IPR004549">
    <property type="entry name" value="Acetyl_CoA_COase_biotin_COase"/>
</dbReference>
<dbReference type="InterPro" id="IPR011761">
    <property type="entry name" value="ATP-grasp"/>
</dbReference>
<dbReference type="EC" id="6.3.4.14" evidence="4 13"/>
<evidence type="ECO:0000313" key="17">
    <source>
        <dbReference type="Proteomes" id="UP000559117"/>
    </source>
</evidence>
<keyword evidence="13" id="KW-0443">Lipid metabolism</keyword>
<comment type="catalytic activity">
    <reaction evidence="11 13">
        <text>N(6)-biotinyl-L-lysyl-[protein] + hydrogencarbonate + ATP = N(6)-carboxybiotinyl-L-lysyl-[protein] + ADP + phosphate + H(+)</text>
        <dbReference type="Rhea" id="RHEA:13501"/>
        <dbReference type="Rhea" id="RHEA-COMP:10505"/>
        <dbReference type="Rhea" id="RHEA-COMP:10506"/>
        <dbReference type="ChEBI" id="CHEBI:15378"/>
        <dbReference type="ChEBI" id="CHEBI:17544"/>
        <dbReference type="ChEBI" id="CHEBI:30616"/>
        <dbReference type="ChEBI" id="CHEBI:43474"/>
        <dbReference type="ChEBI" id="CHEBI:83144"/>
        <dbReference type="ChEBI" id="CHEBI:83145"/>
        <dbReference type="ChEBI" id="CHEBI:456216"/>
        <dbReference type="EC" id="6.3.4.14"/>
    </reaction>
</comment>
<dbReference type="GO" id="GO:0005524">
    <property type="term" value="F:ATP binding"/>
    <property type="evidence" value="ECO:0007669"/>
    <property type="project" value="UniProtKB-UniRule"/>
</dbReference>
<evidence type="ECO:0000259" key="15">
    <source>
        <dbReference type="PROSITE" id="PS50979"/>
    </source>
</evidence>
<evidence type="ECO:0000256" key="13">
    <source>
        <dbReference type="RuleBase" id="RU365063"/>
    </source>
</evidence>
<dbReference type="FunFam" id="3.40.50.20:FF:000010">
    <property type="entry name" value="Propionyl-CoA carboxylase subunit alpha"/>
    <property type="match status" value="1"/>
</dbReference>
<evidence type="ECO:0000256" key="1">
    <source>
        <dbReference type="ARBA" id="ARBA00003761"/>
    </source>
</evidence>
<evidence type="ECO:0000259" key="14">
    <source>
        <dbReference type="PROSITE" id="PS50975"/>
    </source>
</evidence>
<dbReference type="PANTHER" id="PTHR48095">
    <property type="entry name" value="PYRUVATE CARBOXYLASE SUBUNIT A"/>
    <property type="match status" value="1"/>
</dbReference>
<feature type="domain" description="Biotin carboxylation" evidence="15">
    <location>
        <begin position="1"/>
        <end position="446"/>
    </location>
</feature>
<dbReference type="GO" id="GO:0006633">
    <property type="term" value="P:fatty acid biosynthetic process"/>
    <property type="evidence" value="ECO:0007669"/>
    <property type="project" value="UniProtKB-KW"/>
</dbReference>
<reference evidence="16 17" key="1">
    <citation type="submission" date="2020-08" db="EMBL/GenBank/DDBJ databases">
        <title>Genomic Encyclopedia of Type Strains, Phase IV (KMG-IV): sequencing the most valuable type-strain genomes for metagenomic binning, comparative biology and taxonomic classification.</title>
        <authorList>
            <person name="Goeker M."/>
        </authorList>
    </citation>
    <scope>NUCLEOTIDE SEQUENCE [LARGE SCALE GENOMIC DNA]</scope>
    <source>
        <strain evidence="16 17">DSM 24661</strain>
    </source>
</reference>
<dbReference type="InterPro" id="IPR005481">
    <property type="entry name" value="BC-like_N"/>
</dbReference>
<dbReference type="GO" id="GO:0046872">
    <property type="term" value="F:metal ion binding"/>
    <property type="evidence" value="ECO:0007669"/>
    <property type="project" value="UniProtKB-KW"/>
</dbReference>
<dbReference type="FunFam" id="3.30.470.20:FF:000028">
    <property type="entry name" value="Methylcrotonoyl-CoA carboxylase subunit alpha, mitochondrial"/>
    <property type="match status" value="1"/>
</dbReference>
<dbReference type="PROSITE" id="PS50975">
    <property type="entry name" value="ATP_GRASP"/>
    <property type="match status" value="1"/>
</dbReference>
<comment type="function">
    <text evidence="1 13">This protein is a component of the acetyl coenzyme A carboxylase complex; first, biotin carboxylase catalyzes the carboxylation of the carrier protein and then the transcarboxylase transfers the carboxyl group to form malonyl-CoA.</text>
</comment>
<keyword evidence="7 12" id="KW-0547">Nucleotide-binding</keyword>
<dbReference type="Proteomes" id="UP000559117">
    <property type="component" value="Unassembled WGS sequence"/>
</dbReference>
<keyword evidence="6" id="KW-0479">Metal-binding</keyword>
<dbReference type="EMBL" id="JACHFH010000029">
    <property type="protein sequence ID" value="MBB5336971.1"/>
    <property type="molecule type" value="Genomic_DNA"/>
</dbReference>
<evidence type="ECO:0000256" key="2">
    <source>
        <dbReference type="ARBA" id="ARBA00004956"/>
    </source>
</evidence>
<evidence type="ECO:0000256" key="5">
    <source>
        <dbReference type="ARBA" id="ARBA00022598"/>
    </source>
</evidence>
<comment type="subunit">
    <text evidence="3 13">Acetyl-CoA carboxylase is a heterohexamer of biotin carboxyl carrier protein, biotin carboxylase and the two subunits of carboxyl transferase in a 2:2 complex.</text>
</comment>
<evidence type="ECO:0000256" key="9">
    <source>
        <dbReference type="ARBA" id="ARBA00022842"/>
    </source>
</evidence>
<dbReference type="GO" id="GO:2001295">
    <property type="term" value="P:malonyl-CoA biosynthetic process"/>
    <property type="evidence" value="ECO:0007669"/>
    <property type="project" value="UniProtKB-UniPathway"/>
</dbReference>
<keyword evidence="13" id="KW-0444">Lipid biosynthesis</keyword>
<dbReference type="PROSITE" id="PS00867">
    <property type="entry name" value="CPSASE_2"/>
    <property type="match status" value="1"/>
</dbReference>
<dbReference type="InterPro" id="IPR011054">
    <property type="entry name" value="Rudment_hybrid_motif"/>
</dbReference>
<dbReference type="SUPFAM" id="SSF52440">
    <property type="entry name" value="PreATP-grasp domain"/>
    <property type="match status" value="1"/>
</dbReference>
<keyword evidence="8 12" id="KW-0067">ATP-binding</keyword>
<dbReference type="AlphaFoldDB" id="A0A840UGU8"/>
<dbReference type="InterPro" id="IPR011764">
    <property type="entry name" value="Biotin_carboxylation_dom"/>
</dbReference>
<keyword evidence="17" id="KW-1185">Reference proteome</keyword>
<dbReference type="RefSeq" id="WP_183862395.1">
    <property type="nucleotide sequence ID" value="NZ_JACHFH010000029.1"/>
</dbReference>
<evidence type="ECO:0000313" key="16">
    <source>
        <dbReference type="EMBL" id="MBB5336971.1"/>
    </source>
</evidence>
<evidence type="ECO:0000256" key="3">
    <source>
        <dbReference type="ARBA" id="ARBA00011750"/>
    </source>
</evidence>
<dbReference type="InterPro" id="IPR005482">
    <property type="entry name" value="Biotin_COase_C"/>
</dbReference>
<dbReference type="Gene3D" id="3.30.470.20">
    <property type="entry name" value="ATP-grasp fold, B domain"/>
    <property type="match status" value="1"/>
</dbReference>
<keyword evidence="10 13" id="KW-0092">Biotin</keyword>
<keyword evidence="5 13" id="KW-0436">Ligase</keyword>
<sequence length="456" mass="50089">MFRKVLIANRGEIAVRIIKACREMGILSIAIYSEADKNSLHVKLADEKYCIGSAQAKKSYLDISRILTVAQHAKADAIHPGYGFLAENAAFAQACTNAGMIFIGPSSNAIIKMGDKAIARDTMENAKIPIVPGTKGLIHDVGEATAIAEKIGYPVLIKATAGGGGKGMRVVDNVSQLEKALHQAAQEAERSFGNAGVYLEKYLTKSRHVEIQIMADNYGNVVYLGERDCSVQRRHQKLLEESPSPIMNASLREQMGQAAVAAAKAVAYSGAGTVEFIVDEKNNFYFMEMNTRIQVEHPVTEMVTGTDLIKAQLLVAAGKVLPWTQDEIHINGWAVECRINAEDPYNNFMPCPGTIDAFYPPVGKGIRIDSAMYSQNVITPFYDSMIAKVIVWAPTRAEAIDKMLHALNNFKITGVKTTIDMHKRLLLNETFRAGKIDTNYLEDHLDEVLAQLIENK</sequence>
<dbReference type="InterPro" id="IPR016185">
    <property type="entry name" value="PreATP-grasp_dom_sf"/>
</dbReference>
<dbReference type="Pfam" id="PF00289">
    <property type="entry name" value="Biotin_carb_N"/>
    <property type="match status" value="1"/>
</dbReference>
<dbReference type="InterPro" id="IPR005479">
    <property type="entry name" value="CPAse_ATP-bd"/>
</dbReference>
<protein>
    <recommendedName>
        <fullName evidence="4 13">Biotin carboxylase</fullName>
        <ecNumber evidence="4 13">6.3.4.14</ecNumber>
    </recommendedName>
    <alternativeName>
        <fullName evidence="13">Acetyl-coenzyme A carboxylase biotin carboxylase subunit A</fullName>
    </alternativeName>
</protein>
<evidence type="ECO:0000256" key="12">
    <source>
        <dbReference type="PROSITE-ProRule" id="PRU00409"/>
    </source>
</evidence>
<comment type="pathway">
    <text evidence="2 13">Lipid metabolism; malonyl-CoA biosynthesis; malonyl-CoA from acetyl-CoA: step 1/1.</text>
</comment>
<dbReference type="InterPro" id="IPR051602">
    <property type="entry name" value="ACC_Biotin_Carboxylase"/>
</dbReference>
<dbReference type="SMART" id="SM00878">
    <property type="entry name" value="Biotin_carb_C"/>
    <property type="match status" value="1"/>
</dbReference>